<name>A0A8S5LW56_9CAUD</name>
<proteinExistence type="predicted"/>
<organism evidence="1">
    <name type="scientific">Myoviridae sp. cto1k8</name>
    <dbReference type="NCBI Taxonomy" id="2826694"/>
    <lineage>
        <taxon>Viruses</taxon>
        <taxon>Duplodnaviria</taxon>
        <taxon>Heunggongvirae</taxon>
        <taxon>Uroviricota</taxon>
        <taxon>Caudoviricetes</taxon>
    </lineage>
</organism>
<protein>
    <submittedName>
        <fullName evidence="1">Uncharacterized protein</fullName>
    </submittedName>
</protein>
<accession>A0A8S5LW56</accession>
<sequence>MIELFTNLIKKAVNAGKREYDYSLYANSVYFTVQHGTVNSYTLISPTRGSHQGNYRACDWSRWMMHWLATSGGMQAVNDYCTRTNQDPSKVVPYLLNRLGSAYRDEPNKYRQITTVFLGWRLSQYNKYAISIDKSDENVVTFKLSNLIGDTVVTTINKVRVPDNAMAAIDVLIGCLDGCKIHDISFSKWHDCQYHSLEEIVSVLSKSFYSEDVRVHKDLQQELVFIDDTLILATERIEA</sequence>
<evidence type="ECO:0000313" key="1">
    <source>
        <dbReference type="EMBL" id="DAD74254.1"/>
    </source>
</evidence>
<reference evidence="1" key="1">
    <citation type="journal article" date="2021" name="Proc. Natl. Acad. Sci. U.S.A.">
        <title>A Catalog of Tens of Thousands of Viruses from Human Metagenomes Reveals Hidden Associations with Chronic Diseases.</title>
        <authorList>
            <person name="Tisza M.J."/>
            <person name="Buck C.B."/>
        </authorList>
    </citation>
    <scope>NUCLEOTIDE SEQUENCE</scope>
    <source>
        <strain evidence="1">Cto1k8</strain>
    </source>
</reference>
<dbReference type="EMBL" id="BK014756">
    <property type="protein sequence ID" value="DAD74254.1"/>
    <property type="molecule type" value="Genomic_DNA"/>
</dbReference>